<comment type="cofactor">
    <cofactor evidence="11">
        <name>[2Fe-2S] cluster</name>
        <dbReference type="ChEBI" id="CHEBI:190135"/>
    </cofactor>
    <text evidence="11">Binds 1 [2Fe-2S] cluster per subunit.</text>
</comment>
<feature type="binding site" evidence="11 13">
    <location>
        <position position="274"/>
    </location>
    <ligand>
        <name>[2Fe-2S] cluster</name>
        <dbReference type="ChEBI" id="CHEBI:190135"/>
    </ligand>
</feature>
<protein>
    <recommendedName>
        <fullName evidence="11">Dihydroorotate dehydrogenase B (NAD(+)), electron transfer subunit</fullName>
    </recommendedName>
    <alternativeName>
        <fullName evidence="11">Dihydroorotate oxidase B, electron transfer subunit</fullName>
    </alternativeName>
</protein>
<dbReference type="PANTHER" id="PTHR43513:SF3">
    <property type="entry name" value="DIHYDROOROTATE DEHYDROGENASE B (NAD(+)), ELECTRON TRANSFER SUBUNIT-RELATED"/>
    <property type="match status" value="1"/>
</dbReference>
<dbReference type="InterPro" id="IPR017938">
    <property type="entry name" value="Riboflavin_synthase-like_b-brl"/>
</dbReference>
<gene>
    <name evidence="11" type="primary">pyrK</name>
    <name evidence="15" type="ORF">GTO91_04755</name>
</gene>
<keyword evidence="8 11" id="KW-0249">Electron transport</keyword>
<evidence type="ECO:0000256" key="1">
    <source>
        <dbReference type="ARBA" id="ARBA00006422"/>
    </source>
</evidence>
<comment type="function">
    <text evidence="11">Responsible for channeling the electrons from the oxidation of dihydroorotate from the FMN redox center in the PyrD type B subunit to the ultimate electron acceptor NAD(+).</text>
</comment>
<dbReference type="HAMAP" id="MF_01211">
    <property type="entry name" value="DHODB_Fe_S_bind"/>
    <property type="match status" value="1"/>
</dbReference>
<dbReference type="InterPro" id="IPR037117">
    <property type="entry name" value="Dihydroorotate_DH_ele_sf"/>
</dbReference>
<comment type="subunit">
    <text evidence="11">Heterotetramer of 2 PyrK and 2 PyrD type B subunits.</text>
</comment>
<comment type="caution">
    <text evidence="15">The sequence shown here is derived from an EMBL/GenBank/DDBJ whole genome shotgun (WGS) entry which is preliminary data.</text>
</comment>
<comment type="pathway">
    <text evidence="11">Pyrimidine metabolism; UMP biosynthesis via de novo pathway; orotate from (S)-dihydroorotate (NAD(+) route): step 1/1.</text>
</comment>
<dbReference type="GO" id="GO:0051537">
    <property type="term" value="F:2 iron, 2 sulfur cluster binding"/>
    <property type="evidence" value="ECO:0007669"/>
    <property type="project" value="UniProtKB-KW"/>
</dbReference>
<keyword evidence="4 11" id="KW-0001">2Fe-2S</keyword>
<dbReference type="SUPFAM" id="SSF63380">
    <property type="entry name" value="Riboflavin synthase domain-like"/>
    <property type="match status" value="1"/>
</dbReference>
<feature type="domain" description="FAD-binding FR-type" evidence="14">
    <location>
        <begin position="11"/>
        <end position="111"/>
    </location>
</feature>
<comment type="similarity">
    <text evidence="1 11">Belongs to the PyrK family.</text>
</comment>
<dbReference type="InterPro" id="IPR012165">
    <property type="entry name" value="Cyt_c3_hydrogenase_gsu"/>
</dbReference>
<dbReference type="InterPro" id="IPR050353">
    <property type="entry name" value="PyrK_electron_transfer"/>
</dbReference>
<comment type="cofactor">
    <cofactor evidence="11 12">
        <name>FAD</name>
        <dbReference type="ChEBI" id="CHEBI:57692"/>
    </cofactor>
    <text evidence="11 12">Binds 1 FAD per subunit.</text>
</comment>
<dbReference type="InterPro" id="IPR017927">
    <property type="entry name" value="FAD-bd_FR_type"/>
</dbReference>
<dbReference type="Gene3D" id="2.40.30.10">
    <property type="entry name" value="Translation factors"/>
    <property type="match status" value="1"/>
</dbReference>
<evidence type="ECO:0000256" key="12">
    <source>
        <dbReference type="PIRSR" id="PIRSR006816-1"/>
    </source>
</evidence>
<evidence type="ECO:0000256" key="7">
    <source>
        <dbReference type="ARBA" id="ARBA00022975"/>
    </source>
</evidence>
<dbReference type="Pfam" id="PF10418">
    <property type="entry name" value="DHODB_Fe-S_bind"/>
    <property type="match status" value="1"/>
</dbReference>
<evidence type="ECO:0000313" key="16">
    <source>
        <dbReference type="Proteomes" id="UP000463470"/>
    </source>
</evidence>
<dbReference type="InterPro" id="IPR039261">
    <property type="entry name" value="FNR_nucleotide-bd"/>
</dbReference>
<evidence type="ECO:0000313" key="15">
    <source>
        <dbReference type="EMBL" id="MZP29020.1"/>
    </source>
</evidence>
<organism evidence="15 16">
    <name type="scientific">Heliomicrobium undosum</name>
    <dbReference type="NCBI Taxonomy" id="121734"/>
    <lineage>
        <taxon>Bacteria</taxon>
        <taxon>Bacillati</taxon>
        <taxon>Bacillota</taxon>
        <taxon>Clostridia</taxon>
        <taxon>Eubacteriales</taxon>
        <taxon>Heliobacteriaceae</taxon>
        <taxon>Heliomicrobium</taxon>
    </lineage>
</organism>
<keyword evidence="16" id="KW-1185">Reference proteome</keyword>
<dbReference type="PANTHER" id="PTHR43513">
    <property type="entry name" value="DIHYDROOROTATE DEHYDROGENASE B (NAD(+)), ELECTRON TRANSFER SUBUNIT"/>
    <property type="match status" value="1"/>
</dbReference>
<dbReference type="InterPro" id="IPR019480">
    <property type="entry name" value="Dihydroorotate_DH_Fe-S-bd"/>
</dbReference>
<feature type="binding site" evidence="11 13">
    <location>
        <position position="277"/>
    </location>
    <ligand>
        <name>[2Fe-2S] cluster</name>
        <dbReference type="ChEBI" id="CHEBI:190135"/>
    </ligand>
</feature>
<dbReference type="RefSeq" id="WP_161255612.1">
    <property type="nucleotide sequence ID" value="NZ_WXEY01000003.1"/>
</dbReference>
<keyword evidence="3 11" id="KW-0285">Flavoprotein</keyword>
<evidence type="ECO:0000256" key="11">
    <source>
        <dbReference type="HAMAP-Rule" id="MF_01211"/>
    </source>
</evidence>
<dbReference type="Proteomes" id="UP000463470">
    <property type="component" value="Unassembled WGS sequence"/>
</dbReference>
<dbReference type="EMBL" id="WXEY01000003">
    <property type="protein sequence ID" value="MZP29020.1"/>
    <property type="molecule type" value="Genomic_DNA"/>
</dbReference>
<dbReference type="GO" id="GO:0044205">
    <property type="term" value="P:'de novo' UMP biosynthetic process"/>
    <property type="evidence" value="ECO:0007669"/>
    <property type="project" value="UniProtKB-UniRule"/>
</dbReference>
<evidence type="ECO:0000256" key="13">
    <source>
        <dbReference type="PIRSR" id="PIRSR006816-2"/>
    </source>
</evidence>
<keyword evidence="5 11" id="KW-0479">Metal-binding</keyword>
<dbReference type="GO" id="GO:0046872">
    <property type="term" value="F:metal ion binding"/>
    <property type="evidence" value="ECO:0007669"/>
    <property type="project" value="UniProtKB-KW"/>
</dbReference>
<dbReference type="UniPathway" id="UPA00070">
    <property type="reaction ID" value="UER00945"/>
</dbReference>
<keyword evidence="10 11" id="KW-0411">Iron-sulfur</keyword>
<evidence type="ECO:0000256" key="3">
    <source>
        <dbReference type="ARBA" id="ARBA00022630"/>
    </source>
</evidence>
<keyword evidence="7 11" id="KW-0665">Pyrimidine biosynthesis</keyword>
<dbReference type="SUPFAM" id="SSF52343">
    <property type="entry name" value="Ferredoxin reductase-like, C-terminal NADP-linked domain"/>
    <property type="match status" value="1"/>
</dbReference>
<evidence type="ECO:0000256" key="9">
    <source>
        <dbReference type="ARBA" id="ARBA00023004"/>
    </source>
</evidence>
<dbReference type="OrthoDB" id="9789468at2"/>
<dbReference type="PROSITE" id="PS51384">
    <property type="entry name" value="FAD_FR"/>
    <property type="match status" value="1"/>
</dbReference>
<keyword evidence="2 11" id="KW-0813">Transport</keyword>
<keyword evidence="9 11" id="KW-0408">Iron</keyword>
<evidence type="ECO:0000256" key="8">
    <source>
        <dbReference type="ARBA" id="ARBA00022982"/>
    </source>
</evidence>
<comment type="cofactor">
    <cofactor evidence="13">
        <name>[2Fe-2S] cluster</name>
        <dbReference type="ChEBI" id="CHEBI:190135"/>
    </cofactor>
    <text evidence="13">Binds 1 [2Fe-2S] cluster per subunit.</text>
</comment>
<dbReference type="InterPro" id="IPR001433">
    <property type="entry name" value="OxRdtase_FAD/NAD-bd"/>
</dbReference>
<dbReference type="PIRSF" id="PIRSF006816">
    <property type="entry name" value="Cyc3_hyd_g"/>
    <property type="match status" value="1"/>
</dbReference>
<dbReference type="AlphaFoldDB" id="A0A845L374"/>
<comment type="caution">
    <text evidence="11">Lacks conserved residue(s) required for the propagation of feature annotation.</text>
</comment>
<dbReference type="Pfam" id="PF00175">
    <property type="entry name" value="NAD_binding_1"/>
    <property type="match status" value="1"/>
</dbReference>
<proteinExistence type="inferred from homology"/>
<dbReference type="Gene3D" id="3.40.50.80">
    <property type="entry name" value="Nucleotide-binding domain of ferredoxin-NADP reductase (FNR) module"/>
    <property type="match status" value="1"/>
</dbReference>
<accession>A0A845L374</accession>
<dbReference type="GO" id="GO:0050660">
    <property type="term" value="F:flavin adenine dinucleotide binding"/>
    <property type="evidence" value="ECO:0007669"/>
    <property type="project" value="InterPro"/>
</dbReference>
<evidence type="ECO:0000256" key="5">
    <source>
        <dbReference type="ARBA" id="ARBA00022723"/>
    </source>
</evidence>
<reference evidence="15 16" key="1">
    <citation type="submission" date="2020-01" db="EMBL/GenBank/DDBJ databases">
        <title>Whole-genome sequence of Heliobacterium undosum DSM 13378.</title>
        <authorList>
            <person name="Kyndt J.A."/>
            <person name="Meyer T.E."/>
        </authorList>
    </citation>
    <scope>NUCLEOTIDE SEQUENCE [LARGE SCALE GENOMIC DNA]</scope>
    <source>
        <strain evidence="15 16">DSM 13378</strain>
    </source>
</reference>
<dbReference type="InterPro" id="IPR023455">
    <property type="entry name" value="Dihydroorotate_DHASE_ETsu"/>
</dbReference>
<evidence type="ECO:0000256" key="6">
    <source>
        <dbReference type="ARBA" id="ARBA00022827"/>
    </source>
</evidence>
<feature type="binding site" evidence="11 13">
    <location>
        <position position="269"/>
    </location>
    <ligand>
        <name>[2Fe-2S] cluster</name>
        <dbReference type="ChEBI" id="CHEBI:190135"/>
    </ligand>
</feature>
<dbReference type="GO" id="GO:0016491">
    <property type="term" value="F:oxidoreductase activity"/>
    <property type="evidence" value="ECO:0007669"/>
    <property type="project" value="InterPro"/>
</dbReference>
<sequence>MQKTSSINSSAVLADAAILSQEELKPGFFRLVLSAPELARRCQPGQFVQVRVSDGVAPLLPRPISIHGFDGEQGTLSLLYHVAGQGTGKLSRLAVGESLKIWGPLGNGWIMPENLTGGSKNLVSDSEVSDSQNFVGGSEKIPTDAPVDADKILPLFVAGGIGVAPLPPLAKAWRDLGAEAILLYGARSADQIVTADEFTAMGVDVRIATEDGSEGVTGRVTELLKDLNTGDKLPLLYVCGPKPMLKAVAQLADDQGWLCQVSLEERMCCGLGACLSCVCKTKTGDEKVGGKGWTHAKVCTDGPVFWSREVVWNG</sequence>
<evidence type="ECO:0000256" key="4">
    <source>
        <dbReference type="ARBA" id="ARBA00022714"/>
    </source>
</evidence>
<evidence type="ECO:0000256" key="2">
    <source>
        <dbReference type="ARBA" id="ARBA00022448"/>
    </source>
</evidence>
<feature type="binding site" evidence="11 12">
    <location>
        <begin position="86"/>
        <end position="87"/>
    </location>
    <ligand>
        <name>FAD</name>
        <dbReference type="ChEBI" id="CHEBI:57692"/>
    </ligand>
</feature>
<dbReference type="CDD" id="cd06218">
    <property type="entry name" value="DHOD_e_trans"/>
    <property type="match status" value="1"/>
</dbReference>
<feature type="binding site" evidence="11 12">
    <location>
        <begin position="62"/>
        <end position="65"/>
    </location>
    <ligand>
        <name>FAD</name>
        <dbReference type="ChEBI" id="CHEBI:57692"/>
    </ligand>
</feature>
<feature type="binding site" evidence="11 13">
    <location>
        <position position="299"/>
    </location>
    <ligand>
        <name>[2Fe-2S] cluster</name>
        <dbReference type="ChEBI" id="CHEBI:190135"/>
    </ligand>
</feature>
<keyword evidence="6 11" id="KW-0274">FAD</keyword>
<dbReference type="Gene3D" id="2.10.240.10">
    <property type="entry name" value="Dihydroorotate dehydrogenase, electron transfer subunit"/>
    <property type="match status" value="1"/>
</dbReference>
<evidence type="ECO:0000259" key="14">
    <source>
        <dbReference type="PROSITE" id="PS51384"/>
    </source>
</evidence>
<evidence type="ECO:0000256" key="10">
    <source>
        <dbReference type="ARBA" id="ARBA00023014"/>
    </source>
</evidence>
<name>A0A845L374_9FIRM</name>
<dbReference type="GO" id="GO:0009055">
    <property type="term" value="F:electron transfer activity"/>
    <property type="evidence" value="ECO:0007669"/>
    <property type="project" value="UniProtKB-UniRule"/>
</dbReference>